<dbReference type="PANTHER" id="PTHR42792">
    <property type="entry name" value="FLAGELLIN"/>
    <property type="match status" value="1"/>
</dbReference>
<dbReference type="SUPFAM" id="SSF64518">
    <property type="entry name" value="Phase 1 flagellin"/>
    <property type="match status" value="1"/>
</dbReference>
<keyword evidence="6" id="KW-0969">Cilium</keyword>
<dbReference type="Pfam" id="PF00700">
    <property type="entry name" value="Flagellin_C"/>
    <property type="match status" value="1"/>
</dbReference>
<evidence type="ECO:0000259" key="5">
    <source>
        <dbReference type="Pfam" id="PF00700"/>
    </source>
</evidence>
<reference evidence="6 7" key="1">
    <citation type="submission" date="2016-12" db="EMBL/GenBank/DDBJ databases">
        <title>Domibacillus sp. SAB 38T whole genome sequencing.</title>
        <authorList>
            <person name="Verma A."/>
            <person name="Ojha A.K."/>
            <person name="Krishnamurthi S."/>
        </authorList>
    </citation>
    <scope>NUCLEOTIDE SEQUENCE [LARGE SCALE GENOMIC DNA]</scope>
    <source>
        <strain evidence="6 7">SAB 38</strain>
    </source>
</reference>
<evidence type="ECO:0000256" key="1">
    <source>
        <dbReference type="ARBA" id="ARBA00004365"/>
    </source>
</evidence>
<dbReference type="Gene3D" id="1.20.1330.10">
    <property type="entry name" value="f41 fragment of flagellin, N-terminal domain"/>
    <property type="match status" value="1"/>
</dbReference>
<dbReference type="RefSeq" id="WP_076767975.1">
    <property type="nucleotide sequence ID" value="NZ_MSFI01000030.1"/>
</dbReference>
<dbReference type="OrthoDB" id="9758307at2"/>
<feature type="domain" description="Flagellin N-terminal" evidence="4">
    <location>
        <begin position="5"/>
        <end position="140"/>
    </location>
</feature>
<proteinExistence type="inferred from homology"/>
<evidence type="ECO:0000313" key="6">
    <source>
        <dbReference type="EMBL" id="OMP65803.1"/>
    </source>
</evidence>
<dbReference type="GO" id="GO:0071973">
    <property type="term" value="P:bacterial-type flagellum-dependent cell motility"/>
    <property type="evidence" value="ECO:0007669"/>
    <property type="project" value="InterPro"/>
</dbReference>
<dbReference type="InterPro" id="IPR001029">
    <property type="entry name" value="Flagellin_N"/>
</dbReference>
<gene>
    <name evidence="6" type="ORF">BTO28_15605</name>
</gene>
<organism evidence="6 7">
    <name type="scientific">Domibacillus epiphyticus</name>
    <dbReference type="NCBI Taxonomy" id="1714355"/>
    <lineage>
        <taxon>Bacteria</taxon>
        <taxon>Bacillati</taxon>
        <taxon>Bacillota</taxon>
        <taxon>Bacilli</taxon>
        <taxon>Bacillales</taxon>
        <taxon>Bacillaceae</taxon>
        <taxon>Domibacillus</taxon>
    </lineage>
</organism>
<dbReference type="Pfam" id="PF00669">
    <property type="entry name" value="Flagellin_N"/>
    <property type="match status" value="1"/>
</dbReference>
<name>A0A1V2A480_9BACI</name>
<keyword evidence="3" id="KW-0975">Bacterial flagellum</keyword>
<dbReference type="GO" id="GO:0009424">
    <property type="term" value="C:bacterial-type flagellum hook"/>
    <property type="evidence" value="ECO:0007669"/>
    <property type="project" value="InterPro"/>
</dbReference>
<dbReference type="InterPro" id="IPR001492">
    <property type="entry name" value="Flagellin"/>
</dbReference>
<accession>A0A1V2A480</accession>
<dbReference type="AlphaFoldDB" id="A0A1V2A480"/>
<dbReference type="PANTHER" id="PTHR42792:SF1">
    <property type="entry name" value="FLAGELLAR HOOK-ASSOCIATED PROTEIN 3"/>
    <property type="match status" value="1"/>
</dbReference>
<dbReference type="InterPro" id="IPR013384">
    <property type="entry name" value="Flagell_FlgL"/>
</dbReference>
<comment type="subcellular location">
    <subcellularLocation>
        <location evidence="1">Bacterial flagellum</location>
    </subcellularLocation>
</comment>
<protein>
    <submittedName>
        <fullName evidence="6">Flagellar hook-associated protein FlgL</fullName>
    </submittedName>
</protein>
<sequence>MRVTQSMLSSNMMKNLTASLGRLDKLNTQVASQKKITKPSDDPVVAMKGITHRRSLAEVEQFQRNFSEAYNWVENSDSAMDKAKLALDRIRELVVEVSNDTYDYEQRQAASEEIKQLKEHLVDIANTKFGEKYLFNGTKTTTPPFNPDGTVNGTISTAEVQIELSKDVRVPVNMSAISVFPTGAGGMFETINSITSLLDNTTTTGEDVTGSLNSIDQLISKNTTARAQMGARYNRIELMEARVAEQKVVSSRIMSENEDVDFEQVVTDLTVQETVHKAALSVASRIIQPTLMDYLR</sequence>
<comment type="caution">
    <text evidence="6">The sequence shown here is derived from an EMBL/GenBank/DDBJ whole genome shotgun (WGS) entry which is preliminary data.</text>
</comment>
<evidence type="ECO:0000256" key="3">
    <source>
        <dbReference type="ARBA" id="ARBA00023143"/>
    </source>
</evidence>
<comment type="similarity">
    <text evidence="2">Belongs to the bacterial flagellin family.</text>
</comment>
<dbReference type="InterPro" id="IPR046358">
    <property type="entry name" value="Flagellin_C"/>
</dbReference>
<dbReference type="EMBL" id="MSFI01000030">
    <property type="protein sequence ID" value="OMP65803.1"/>
    <property type="molecule type" value="Genomic_DNA"/>
</dbReference>
<dbReference type="STRING" id="1714355.BTO28_15605"/>
<evidence type="ECO:0000259" key="4">
    <source>
        <dbReference type="Pfam" id="PF00669"/>
    </source>
</evidence>
<dbReference type="GO" id="GO:0005198">
    <property type="term" value="F:structural molecule activity"/>
    <property type="evidence" value="ECO:0007669"/>
    <property type="project" value="InterPro"/>
</dbReference>
<keyword evidence="6" id="KW-0282">Flagellum</keyword>
<feature type="domain" description="Flagellin C-terminal" evidence="5">
    <location>
        <begin position="213"/>
        <end position="295"/>
    </location>
</feature>
<evidence type="ECO:0000256" key="2">
    <source>
        <dbReference type="ARBA" id="ARBA00005709"/>
    </source>
</evidence>
<evidence type="ECO:0000313" key="7">
    <source>
        <dbReference type="Proteomes" id="UP000188613"/>
    </source>
</evidence>
<dbReference type="Proteomes" id="UP000188613">
    <property type="component" value="Unassembled WGS sequence"/>
</dbReference>
<keyword evidence="6" id="KW-0966">Cell projection</keyword>
<dbReference type="NCBIfam" id="TIGR02550">
    <property type="entry name" value="flagell_flgL"/>
    <property type="match status" value="1"/>
</dbReference>
<keyword evidence="7" id="KW-1185">Reference proteome</keyword>